<name>A0ABP9VKM2_9BACT</name>
<dbReference type="Gene3D" id="2.60.120.260">
    <property type="entry name" value="Galactose-binding domain-like"/>
    <property type="match status" value="1"/>
</dbReference>
<dbReference type="InterPro" id="IPR008979">
    <property type="entry name" value="Galactose-bd-like_sf"/>
</dbReference>
<dbReference type="PANTHER" id="PTHR35889">
    <property type="entry name" value="CYCLOINULO-OLIGOSACCHARIDE FRUCTANOTRANSFERASE-RELATED"/>
    <property type="match status" value="1"/>
</dbReference>
<evidence type="ECO:0000313" key="8">
    <source>
        <dbReference type="Proteomes" id="UP001416858"/>
    </source>
</evidence>
<proteinExistence type="predicted"/>
<accession>A0ABP9VKM2</accession>
<evidence type="ECO:0000256" key="3">
    <source>
        <dbReference type="ARBA" id="ARBA00023004"/>
    </source>
</evidence>
<dbReference type="SUPFAM" id="SSF49785">
    <property type="entry name" value="Galactose-binding domain-like"/>
    <property type="match status" value="1"/>
</dbReference>
<keyword evidence="2 4" id="KW-0479">Metal-binding</keyword>
<dbReference type="InterPro" id="IPR022655">
    <property type="entry name" value="DUF1553"/>
</dbReference>
<dbReference type="Pfam" id="PF07635">
    <property type="entry name" value="PSCyt1"/>
    <property type="match status" value="1"/>
</dbReference>
<dbReference type="PANTHER" id="PTHR35889:SF3">
    <property type="entry name" value="F-BOX DOMAIN-CONTAINING PROTEIN"/>
    <property type="match status" value="1"/>
</dbReference>
<dbReference type="EMBL" id="BAABRO010000002">
    <property type="protein sequence ID" value="GAA5505741.1"/>
    <property type="molecule type" value="Genomic_DNA"/>
</dbReference>
<reference evidence="7 8" key="1">
    <citation type="submission" date="2024-02" db="EMBL/GenBank/DDBJ databases">
        <title>Rhodopirellula caenicola NBRC 110016.</title>
        <authorList>
            <person name="Ichikawa N."/>
            <person name="Katano-Makiyama Y."/>
            <person name="Hidaka K."/>
        </authorList>
    </citation>
    <scope>NUCLEOTIDE SEQUENCE [LARGE SCALE GENOMIC DNA]</scope>
    <source>
        <strain evidence="7 8">NBRC 110016</strain>
    </source>
</reference>
<evidence type="ECO:0000259" key="6">
    <source>
        <dbReference type="PROSITE" id="PS51007"/>
    </source>
</evidence>
<dbReference type="InterPro" id="IPR011444">
    <property type="entry name" value="DUF1549"/>
</dbReference>
<protein>
    <recommendedName>
        <fullName evidence="6">Cytochrome c domain-containing protein</fullName>
    </recommendedName>
</protein>
<evidence type="ECO:0000256" key="2">
    <source>
        <dbReference type="ARBA" id="ARBA00022723"/>
    </source>
</evidence>
<evidence type="ECO:0000256" key="4">
    <source>
        <dbReference type="PROSITE-ProRule" id="PRU00433"/>
    </source>
</evidence>
<comment type="caution">
    <text evidence="7">The sequence shown here is derived from an EMBL/GenBank/DDBJ whole genome shotgun (WGS) entry which is preliminary data.</text>
</comment>
<dbReference type="InterPro" id="IPR036909">
    <property type="entry name" value="Cyt_c-like_dom_sf"/>
</dbReference>
<dbReference type="Pfam" id="PF07587">
    <property type="entry name" value="PSD1"/>
    <property type="match status" value="1"/>
</dbReference>
<feature type="region of interest" description="Disordered" evidence="5">
    <location>
        <begin position="887"/>
        <end position="906"/>
    </location>
</feature>
<keyword evidence="8" id="KW-1185">Reference proteome</keyword>
<sequence length="1237" mass="138531">MPTRQTIHLVFPMNFKLTFRILAASTLIALGLVATRIVTADESPTLVSTSKTPALPDQVTFNAHIRPIMSNTCFACHGPDEQENPSGYRLDSFAAATSGLPSDDEAVGIKPGDPMHSEAFLRIIDEGNGEQMPPAEFRHRLTDYDKALFRRWIEQGAQYEQHWSYAPIVRPHVPTLNTFADKVHNPIDAFVLARLEAEGISPSGVADKRTVLRRLSLDLIGLPPTPAELQSFLDDPSADAYARQVERLLSSKHFGERMASFWLDLVRFADTVGFHGDQNQRVAPYRDYVIDAFNSNKPFDVFTREQLAGDLLDNPTPQQLAATGLLRLNMVTREGGAQPEEYLAKSKADRVRMMGTAFLGSTLACCECHNHKYDPFSAKDFYSIGAFFDDIRQWGVYADYGYTPNPELRGFNNDFPFPPEIRIESEAARNEIKFLQSERDRDLYSELADSVLPDPEFAKWTQSLATTLQSNPSGWIVADVVDAVASGTTKPTLKDDGSVLMTGPANKSEQITLDTKLDDTVLVNSIRVEVLPDETHGNRVGRSDEGRFSLSVSVDLQRGGNEPPQPTAVTPRFVRIELPGKNKILSLAEVQVFTKDAEGKLRNIAVAGKARHSSNYKSGDASLAIDGNTDGHYYNAQSVTHTNPGNDPWWELDLGAANKVEKIVIWNRTDSAQYAKRLTRYQVKLLSSDRNELLSFSPATPNPWVEIAVPNEIVADTREAIKIAWGEADRKNPKRYTGGDEPLVLEDVWRSGPAAWQLPANETEYPHTAVYHFANPVWVTPNDRLRMTLHSGDVGRVRISVTPVPHSIAGWDAATPELKSAIETPATKRSEQQNAQLVSAFHRATVPYSQQRPSSHFYRDQILELHSAMAMSVVVQAVPEDRLPESRVLPRGNWQDKTGEQAPPATPHFLPQLEIESERRLTRLDLANWVTSPENPLTSRHVVNRTWKQFFGTGLSSKLDDLGSQGEWPSHPLLLDWMAAEFIDSGWDVKHLVRLIVNSRTYQQTAAQRPDLTERDPYNRLLASQSPRRLEAEVIRDNALAIAGLLVTDFIGGSSVYPYQPAGHYSNLQFPNRTYHASRDSRQYRRGVYMHWQRTFLHPMLVNFDAPSRDECTADRAQSNSPQQALTLLNDPSFAEASHVMADRLIADHEEGEFDDWLSAAFVRSLSRLPSDDERAALRGLYDRQLAYYRSNAQEATKYLEVGRKSPQQSQAEPSQIAALGQVCRVILNLHETISRF</sequence>
<keyword evidence="1 4" id="KW-0349">Heme</keyword>
<dbReference type="Proteomes" id="UP001416858">
    <property type="component" value="Unassembled WGS sequence"/>
</dbReference>
<dbReference type="InterPro" id="IPR011429">
    <property type="entry name" value="Cyt_c_Planctomycete-type"/>
</dbReference>
<feature type="domain" description="Cytochrome c" evidence="6">
    <location>
        <begin position="52"/>
        <end position="157"/>
    </location>
</feature>
<dbReference type="Pfam" id="PF07583">
    <property type="entry name" value="PSCyt2"/>
    <property type="match status" value="1"/>
</dbReference>
<dbReference type="SUPFAM" id="SSF46626">
    <property type="entry name" value="Cytochrome c"/>
    <property type="match status" value="1"/>
</dbReference>
<dbReference type="Pfam" id="PF22633">
    <property type="entry name" value="F5_F8_type_C_2"/>
    <property type="match status" value="1"/>
</dbReference>
<evidence type="ECO:0000313" key="7">
    <source>
        <dbReference type="EMBL" id="GAA5505741.1"/>
    </source>
</evidence>
<dbReference type="InterPro" id="IPR009056">
    <property type="entry name" value="Cyt_c-like_dom"/>
</dbReference>
<dbReference type="PROSITE" id="PS51007">
    <property type="entry name" value="CYTC"/>
    <property type="match status" value="1"/>
</dbReference>
<keyword evidence="3 4" id="KW-0408">Iron</keyword>
<evidence type="ECO:0000256" key="5">
    <source>
        <dbReference type="SAM" id="MobiDB-lite"/>
    </source>
</evidence>
<gene>
    <name evidence="7" type="ORF">Rcae01_01188</name>
</gene>
<organism evidence="7 8">
    <name type="scientific">Novipirellula caenicola</name>
    <dbReference type="NCBI Taxonomy" id="1536901"/>
    <lineage>
        <taxon>Bacteria</taxon>
        <taxon>Pseudomonadati</taxon>
        <taxon>Planctomycetota</taxon>
        <taxon>Planctomycetia</taxon>
        <taxon>Pirellulales</taxon>
        <taxon>Pirellulaceae</taxon>
        <taxon>Novipirellula</taxon>
    </lineage>
</organism>
<evidence type="ECO:0000256" key="1">
    <source>
        <dbReference type="ARBA" id="ARBA00022617"/>
    </source>
</evidence>